<evidence type="ECO:0000256" key="1">
    <source>
        <dbReference type="SAM" id="SignalP"/>
    </source>
</evidence>
<dbReference type="AlphaFoldDB" id="A0A0J9F7P3"/>
<feature type="signal peptide" evidence="1">
    <location>
        <begin position="1"/>
        <end position="25"/>
    </location>
</feature>
<proteinExistence type="predicted"/>
<dbReference type="GeneID" id="93163585"/>
<keyword evidence="1" id="KW-0732">Signal</keyword>
<evidence type="ECO:0000313" key="2">
    <source>
        <dbReference type="EMBL" id="KMW24240.1"/>
    </source>
</evidence>
<protein>
    <submittedName>
        <fullName evidence="2">Uncharacterized protein</fullName>
    </submittedName>
</protein>
<dbReference type="Gene3D" id="2.10.270.10">
    <property type="entry name" value="Cholin Binding"/>
    <property type="match status" value="1"/>
</dbReference>
<dbReference type="SUPFAM" id="SSF69360">
    <property type="entry name" value="Cell wall binding repeat"/>
    <property type="match status" value="1"/>
</dbReference>
<dbReference type="OrthoDB" id="2235460at2"/>
<comment type="caution">
    <text evidence="2">The sequence shown here is derived from an EMBL/GenBank/DDBJ whole genome shotgun (WGS) entry which is preliminary data.</text>
</comment>
<organism evidence="2 3">
    <name type="scientific">[Clostridium] citroniae WAL-19142</name>
    <dbReference type="NCBI Taxonomy" id="742734"/>
    <lineage>
        <taxon>Bacteria</taxon>
        <taxon>Bacillati</taxon>
        <taxon>Bacillota</taxon>
        <taxon>Clostridia</taxon>
        <taxon>Lachnospirales</taxon>
        <taxon>Lachnospiraceae</taxon>
        <taxon>Enterocloster</taxon>
    </lineage>
</organism>
<feature type="chain" id="PRO_5005319067" evidence="1">
    <location>
        <begin position="26"/>
        <end position="311"/>
    </location>
</feature>
<dbReference type="RefSeq" id="WP_048929239.1">
    <property type="nucleotide sequence ID" value="NZ_KQ235875.1"/>
</dbReference>
<dbReference type="PATRIC" id="fig|742734.4.peg.107"/>
<evidence type="ECO:0000313" key="3">
    <source>
        <dbReference type="Proteomes" id="UP000037392"/>
    </source>
</evidence>
<dbReference type="EMBL" id="ADLK01000001">
    <property type="protein sequence ID" value="KMW24240.1"/>
    <property type="molecule type" value="Genomic_DNA"/>
</dbReference>
<reference evidence="2 3" key="1">
    <citation type="submission" date="2011-04" db="EMBL/GenBank/DDBJ databases">
        <title>The Genome Sequence of Clostridium citroniae WAL-19142.</title>
        <authorList>
            <consortium name="The Broad Institute Genome Sequencing Platform"/>
            <person name="Earl A."/>
            <person name="Ward D."/>
            <person name="Feldgarden M."/>
            <person name="Gevers D."/>
            <person name="Warren Y.A."/>
            <person name="Tyrrell K.L."/>
            <person name="Citron D.M."/>
            <person name="Goldstein E.J."/>
            <person name="Daigneault M."/>
            <person name="Allen-Vercoe E."/>
            <person name="Young S.K."/>
            <person name="Zeng Q."/>
            <person name="Gargeya S."/>
            <person name="Fitzgerald M."/>
            <person name="Haas B."/>
            <person name="Abouelleil A."/>
            <person name="Alvarado L."/>
            <person name="Arachchi H.M."/>
            <person name="Berlin A."/>
            <person name="Brown A."/>
            <person name="Chapman S.B."/>
            <person name="Chen Z."/>
            <person name="Dunbar C."/>
            <person name="Freedman E."/>
            <person name="Gearin G."/>
            <person name="Gellesch M."/>
            <person name="Goldberg J."/>
            <person name="Griggs A."/>
            <person name="Gujja S."/>
            <person name="Heilman E.R."/>
            <person name="Heiman D."/>
            <person name="Howarth C."/>
            <person name="Larson L."/>
            <person name="Lui A."/>
            <person name="MacDonald P.J."/>
            <person name="Mehta T."/>
            <person name="Montmayeur A."/>
            <person name="Murphy C."/>
            <person name="Neiman D."/>
            <person name="Pearson M."/>
            <person name="Priest M."/>
            <person name="Roberts A."/>
            <person name="Saif S."/>
            <person name="Shea T."/>
            <person name="Shenoy N."/>
            <person name="Sisk P."/>
            <person name="Stolte C."/>
            <person name="Sykes S."/>
            <person name="White J."/>
            <person name="Yandava C."/>
            <person name="Wortman J."/>
            <person name="Nusbaum C."/>
            <person name="Birren B."/>
        </authorList>
    </citation>
    <scope>NUCLEOTIDE SEQUENCE [LARGE SCALE GENOMIC DNA]</scope>
    <source>
        <strain evidence="2 3">WAL-19142</strain>
    </source>
</reference>
<dbReference type="Proteomes" id="UP000037392">
    <property type="component" value="Unassembled WGS sequence"/>
</dbReference>
<accession>A0A0J9F7P3</accession>
<name>A0A0J9F7P3_9FIRM</name>
<gene>
    <name evidence="2" type="ORF">HMPREF9470_00102</name>
</gene>
<sequence>MNKKIIAIMALAACLTLGGIFSAYGQENTITSVSLSFSWDKAPKGGDIVGSITASSSSSQFKVEGTEYVKDDDTWIFGERPVAEVELSAREGYKFSNIERSDFSLSGCSAQYKESHIESDGVTLILQVYLPEISGNLPGTTATSWNGDTALWDSVDGSEQYEVKLYRDKRLLATVTTKENSYDFSSYINTEGSYTFNVRALGTYSTEASGWSSDSDAKVLNRENAWTRDNGEWQKTSAGWRFAYKDGTFATDCWRVINDKWYYFNYRGYMESDCYVKSDALEMYYWLGSDGAWMPEWDTGTPDRGSYRVVQ</sequence>